<name>A0A1H5T4Y8_9VIBR</name>
<dbReference type="Proteomes" id="UP000236721">
    <property type="component" value="Unassembled WGS sequence"/>
</dbReference>
<evidence type="ECO:0000313" key="3">
    <source>
        <dbReference type="Proteomes" id="UP000236721"/>
    </source>
</evidence>
<gene>
    <name evidence="2" type="ORF">SAMN04488244_102101</name>
</gene>
<keyword evidence="3" id="KW-1185">Reference proteome</keyword>
<dbReference type="EMBL" id="FNVG01000002">
    <property type="protein sequence ID" value="SEF57087.1"/>
    <property type="molecule type" value="Genomic_DNA"/>
</dbReference>
<dbReference type="OrthoDB" id="6398335at2"/>
<organism evidence="2 3">
    <name type="scientific">Vibrio hangzhouensis</name>
    <dbReference type="NCBI Taxonomy" id="462991"/>
    <lineage>
        <taxon>Bacteria</taxon>
        <taxon>Pseudomonadati</taxon>
        <taxon>Pseudomonadota</taxon>
        <taxon>Gammaproteobacteria</taxon>
        <taxon>Vibrionales</taxon>
        <taxon>Vibrionaceae</taxon>
        <taxon>Vibrio</taxon>
    </lineage>
</organism>
<evidence type="ECO:0000256" key="1">
    <source>
        <dbReference type="SAM" id="SignalP"/>
    </source>
</evidence>
<evidence type="ECO:0008006" key="4">
    <source>
        <dbReference type="Google" id="ProtNLM"/>
    </source>
</evidence>
<dbReference type="RefSeq" id="WP_103878714.1">
    <property type="nucleotide sequence ID" value="NZ_FNVG01000002.1"/>
</dbReference>
<proteinExistence type="predicted"/>
<dbReference type="PROSITE" id="PS51257">
    <property type="entry name" value="PROKAR_LIPOPROTEIN"/>
    <property type="match status" value="1"/>
</dbReference>
<feature type="signal peptide" evidence="1">
    <location>
        <begin position="1"/>
        <end position="19"/>
    </location>
</feature>
<accession>A0A1H5T4Y8</accession>
<evidence type="ECO:0000313" key="2">
    <source>
        <dbReference type="EMBL" id="SEF57087.1"/>
    </source>
</evidence>
<protein>
    <recommendedName>
        <fullName evidence="4">DUF3313 domain-containing protein</fullName>
    </recommendedName>
</protein>
<dbReference type="InterPro" id="IPR021747">
    <property type="entry name" value="DUF3313"/>
</dbReference>
<dbReference type="AlphaFoldDB" id="A0A1H5T4Y8"/>
<dbReference type="Pfam" id="PF11769">
    <property type="entry name" value="DUF3313"/>
    <property type="match status" value="1"/>
</dbReference>
<reference evidence="3" key="1">
    <citation type="submission" date="2016-10" db="EMBL/GenBank/DDBJ databases">
        <authorList>
            <person name="Varghese N."/>
            <person name="Submissions S."/>
        </authorList>
    </citation>
    <scope>NUCLEOTIDE SEQUENCE [LARGE SCALE GENOMIC DNA]</scope>
    <source>
        <strain evidence="3">CGMCC 1.7062</strain>
    </source>
</reference>
<keyword evidence="1" id="KW-0732">Signal</keyword>
<sequence>MRSLIWMGLLVTLTACSMAPERSKSNEFEYHATNNSASWRYVWIPKKYVDNGTLKDKFSTYSSFYVAPTRLEVEGSEFDEVQLRAFANYLESEAKDTLGAYKSPTSAPELSSQKSGLTVQFALSNVSTPNSILATTSTVLPIGLAISYASMLTTGEHTNVTTARVEVLISDSKSGEPLFSAIDIVAGDKSFDNILDPEEEIRKILRLWVNKLEQTLLNQDPVDTQ</sequence>
<feature type="chain" id="PRO_5009284633" description="DUF3313 domain-containing protein" evidence="1">
    <location>
        <begin position="20"/>
        <end position="225"/>
    </location>
</feature>